<comment type="caution">
    <text evidence="1">The sequence shown here is derived from an EMBL/GenBank/DDBJ whole genome shotgun (WGS) entry which is preliminary data.</text>
</comment>
<dbReference type="GeneID" id="57095774"/>
<dbReference type="Proteomes" id="UP000222310">
    <property type="component" value="Unassembled WGS sequence"/>
</dbReference>
<evidence type="ECO:0000313" key="1">
    <source>
        <dbReference type="EMBL" id="PHK00651.1"/>
    </source>
</evidence>
<dbReference type="RefSeq" id="WP_099069596.1">
    <property type="nucleotide sequence ID" value="NZ_LAHD01000079.1"/>
</dbReference>
<proteinExistence type="predicted"/>
<dbReference type="AlphaFoldDB" id="A0A9Q5Z953"/>
<dbReference type="EMBL" id="LAHD01000079">
    <property type="protein sequence ID" value="PHK00651.1"/>
    <property type="molecule type" value="Genomic_DNA"/>
</dbReference>
<reference evidence="1 2" key="1">
    <citation type="submission" date="2015-02" db="EMBL/GenBank/DDBJ databases">
        <title>Nostoc linckia genome annotation.</title>
        <authorList>
            <person name="Zhou Z."/>
        </authorList>
    </citation>
    <scope>NUCLEOTIDE SEQUENCE [LARGE SCALE GENOMIC DNA]</scope>
    <source>
        <strain evidence="2">z8</strain>
    </source>
</reference>
<sequence length="274" mass="31520">MPLPENFNEWEHLQDTVRRWHNKAVNQYFNKTPADSLETPKSSLRVACTMKDGDTATMTMMRMWLFEVTAGRLQSVQAPIYGIPVQELQRDVTFKPQIKLFFKERSDADMTDRNSPARGEITFRLMNETSATISRAKAEVLASAIKREFTNPIFVWEKGWYKYTYQDVERGYDLRLLVKSKTEGVRVTKKILDIQGHPFSDDNQQYIEHDRSYSLNPGTHLVYGSTIKKPVQRPRVDVSFRYAQLLIHGRANAINLVAMADVGLKSVIQRIGGS</sequence>
<protein>
    <submittedName>
        <fullName evidence="1">Uncharacterized protein</fullName>
    </submittedName>
</protein>
<organism evidence="1 2">
    <name type="scientific">Nostoc linckia z8</name>
    <dbReference type="NCBI Taxonomy" id="1628746"/>
    <lineage>
        <taxon>Bacteria</taxon>
        <taxon>Bacillati</taxon>
        <taxon>Cyanobacteriota</taxon>
        <taxon>Cyanophyceae</taxon>
        <taxon>Nostocales</taxon>
        <taxon>Nostocaceae</taxon>
        <taxon>Nostoc</taxon>
    </lineage>
</organism>
<accession>A0A9Q5Z953</accession>
<evidence type="ECO:0000313" key="2">
    <source>
        <dbReference type="Proteomes" id="UP000222310"/>
    </source>
</evidence>
<name>A0A9Q5Z953_NOSLI</name>
<gene>
    <name evidence="1" type="ORF">VF08_23595</name>
</gene>